<sequence>MDATSAEDLRFVLGRLDGKVDMVLAGQARTNEEVKDLGARIDKVERELVAIKAERGTERRWSAGIWTVLTSAAALLVSAVAAITGFLVSH</sequence>
<reference evidence="4" key="1">
    <citation type="submission" date="2020-04" db="EMBL/GenBank/DDBJ databases">
        <authorList>
            <person name="Chiriac C."/>
            <person name="Salcher M."/>
            <person name="Ghai R."/>
            <person name="Kavagutti S V."/>
        </authorList>
    </citation>
    <scope>NUCLEOTIDE SEQUENCE</scope>
</reference>
<feature type="transmembrane region" description="Helical" evidence="2">
    <location>
        <begin position="65"/>
        <end position="88"/>
    </location>
</feature>
<evidence type="ECO:0000256" key="2">
    <source>
        <dbReference type="SAM" id="Phobius"/>
    </source>
</evidence>
<evidence type="ECO:0000256" key="1">
    <source>
        <dbReference type="SAM" id="Coils"/>
    </source>
</evidence>
<dbReference type="EMBL" id="LR796353">
    <property type="protein sequence ID" value="CAB4139474.1"/>
    <property type="molecule type" value="Genomic_DNA"/>
</dbReference>
<evidence type="ECO:0000313" key="3">
    <source>
        <dbReference type="EMBL" id="CAB4139474.1"/>
    </source>
</evidence>
<keyword evidence="2" id="KW-0472">Membrane</keyword>
<accession>A0A6J5NVR3</accession>
<keyword evidence="2" id="KW-1133">Transmembrane helix</keyword>
<protein>
    <submittedName>
        <fullName evidence="4">Uncharacterized protein</fullName>
    </submittedName>
</protein>
<keyword evidence="2" id="KW-0812">Transmembrane</keyword>
<organism evidence="4">
    <name type="scientific">uncultured Caudovirales phage</name>
    <dbReference type="NCBI Taxonomy" id="2100421"/>
    <lineage>
        <taxon>Viruses</taxon>
        <taxon>Duplodnaviria</taxon>
        <taxon>Heunggongvirae</taxon>
        <taxon>Uroviricota</taxon>
        <taxon>Caudoviricetes</taxon>
        <taxon>Peduoviridae</taxon>
        <taxon>Maltschvirus</taxon>
        <taxon>Maltschvirus maltsch</taxon>
    </lineage>
</organism>
<evidence type="ECO:0000313" key="4">
    <source>
        <dbReference type="EMBL" id="CAB4161185.1"/>
    </source>
</evidence>
<proteinExistence type="predicted"/>
<name>A0A6J5NVR3_9CAUD</name>
<keyword evidence="1" id="KW-0175">Coiled coil</keyword>
<feature type="coiled-coil region" evidence="1">
    <location>
        <begin position="27"/>
        <end position="54"/>
    </location>
</feature>
<gene>
    <name evidence="3" type="ORF">UFOVP345_52</name>
    <name evidence="4" type="ORF">UFOVP732_36</name>
</gene>
<dbReference type="EMBL" id="LR796713">
    <property type="protein sequence ID" value="CAB4161185.1"/>
    <property type="molecule type" value="Genomic_DNA"/>
</dbReference>